<dbReference type="STRING" id="1307839.L21SP5_02453"/>
<dbReference type="GO" id="GO:0004475">
    <property type="term" value="F:mannose-1-phosphate guanylyltransferase (GTP) activity"/>
    <property type="evidence" value="ECO:0007669"/>
    <property type="project" value="UniProtKB-EC"/>
</dbReference>
<keyword evidence="3" id="KW-0808">Transferase</keyword>
<dbReference type="PATRIC" id="fig|1307839.3.peg.2573"/>
<dbReference type="SUPFAM" id="SSF159283">
    <property type="entry name" value="Guanosine diphospho-D-mannose pyrophosphorylase/mannose-6-phosphate isomerase linker domain"/>
    <property type="match status" value="1"/>
</dbReference>
<dbReference type="Proteomes" id="UP000064893">
    <property type="component" value="Chromosome"/>
</dbReference>
<name>A0A0S2I187_9BACT</name>
<dbReference type="InterPro" id="IPR054566">
    <property type="entry name" value="ManC/GMP-like_b-helix"/>
</dbReference>
<proteinExistence type="inferred from homology"/>
<sequence>MNNNLFCVIMAGGIDRRFWPLSRQNRPKQFIDLLDTGSTLLQMTYNRMAKVCPRENILIVTGFLFKDLVQEQIPEINDSQILIEPTRRNTAPCVAFANERIRAINPEASIIVTPADHLILNEDKFVKVINDGITFIEKEDALLSIGINPSRAETNYGYIQIEDTSQNEGIVKVKNFTEKPDKELAKFFIESGEFFWNAGIYIWKLKDITSAFELHLPEIQELFAENREAYNTDEEENFISRIYSGCKNISIDYGIMEKAENVYVYCANFGWSDLGTWSNLFDNKEKDDDHNVTNHQNILTYDTHNTLITTTDNKITAIQGLEDYVVAETYDSLLICKRSEEDKIREIVNDIKFKKGEENI</sequence>
<evidence type="ECO:0000256" key="6">
    <source>
        <dbReference type="ARBA" id="ARBA00023134"/>
    </source>
</evidence>
<dbReference type="FunFam" id="3.90.550.10:FF:000046">
    <property type="entry name" value="Mannose-1-phosphate guanylyltransferase (GDP)"/>
    <property type="match status" value="1"/>
</dbReference>
<dbReference type="InterPro" id="IPR029044">
    <property type="entry name" value="Nucleotide-diphossugar_trans"/>
</dbReference>
<evidence type="ECO:0000259" key="9">
    <source>
        <dbReference type="Pfam" id="PF22640"/>
    </source>
</evidence>
<comment type="similarity">
    <text evidence="1">Belongs to the mannose-6-phosphate isomerase type 2 family.</text>
</comment>
<keyword evidence="4" id="KW-0548">Nucleotidyltransferase</keyword>
<evidence type="ECO:0000256" key="3">
    <source>
        <dbReference type="ARBA" id="ARBA00022679"/>
    </source>
</evidence>
<dbReference type="EC" id="2.7.7.13" evidence="2"/>
<organism evidence="10 11">
    <name type="scientific">Salinivirga cyanobacteriivorans</name>
    <dbReference type="NCBI Taxonomy" id="1307839"/>
    <lineage>
        <taxon>Bacteria</taxon>
        <taxon>Pseudomonadati</taxon>
        <taxon>Bacteroidota</taxon>
        <taxon>Bacteroidia</taxon>
        <taxon>Bacteroidales</taxon>
        <taxon>Salinivirgaceae</taxon>
        <taxon>Salinivirga</taxon>
    </lineage>
</organism>
<evidence type="ECO:0000259" key="8">
    <source>
        <dbReference type="Pfam" id="PF00483"/>
    </source>
</evidence>
<dbReference type="GO" id="GO:0009298">
    <property type="term" value="P:GDP-mannose biosynthetic process"/>
    <property type="evidence" value="ECO:0007669"/>
    <property type="project" value="TreeGrafter"/>
</dbReference>
<feature type="domain" description="Nucleotidyl transferase" evidence="8">
    <location>
        <begin position="8"/>
        <end position="287"/>
    </location>
</feature>
<evidence type="ECO:0000256" key="4">
    <source>
        <dbReference type="ARBA" id="ARBA00022695"/>
    </source>
</evidence>
<dbReference type="SUPFAM" id="SSF53448">
    <property type="entry name" value="Nucleotide-diphospho-sugar transferases"/>
    <property type="match status" value="1"/>
</dbReference>
<feature type="domain" description="MannoseP isomerase/GMP-like beta-helix" evidence="9">
    <location>
        <begin position="299"/>
        <end position="349"/>
    </location>
</feature>
<dbReference type="CDD" id="cd02509">
    <property type="entry name" value="GDP-M1P_Guanylyltransferase"/>
    <property type="match status" value="1"/>
</dbReference>
<keyword evidence="5" id="KW-0547">Nucleotide-binding</keyword>
<evidence type="ECO:0000256" key="2">
    <source>
        <dbReference type="ARBA" id="ARBA00012387"/>
    </source>
</evidence>
<keyword evidence="6" id="KW-0342">GTP-binding</keyword>
<dbReference type="GO" id="GO:0005525">
    <property type="term" value="F:GTP binding"/>
    <property type="evidence" value="ECO:0007669"/>
    <property type="project" value="UniProtKB-KW"/>
</dbReference>
<dbReference type="OrthoDB" id="9806359at2"/>
<dbReference type="AlphaFoldDB" id="A0A0S2I187"/>
<accession>A0A0S2I187</accession>
<gene>
    <name evidence="10" type="primary">algA_2</name>
    <name evidence="10" type="ORF">L21SP5_02453</name>
</gene>
<evidence type="ECO:0000313" key="10">
    <source>
        <dbReference type="EMBL" id="ALO16080.1"/>
    </source>
</evidence>
<dbReference type="Gene3D" id="3.90.550.10">
    <property type="entry name" value="Spore Coat Polysaccharide Biosynthesis Protein SpsA, Chain A"/>
    <property type="match status" value="1"/>
</dbReference>
<dbReference type="RefSeq" id="WP_057953484.1">
    <property type="nucleotide sequence ID" value="NZ_CP013118.1"/>
</dbReference>
<dbReference type="PANTHER" id="PTHR46390">
    <property type="entry name" value="MANNOSE-1-PHOSPHATE GUANYLYLTRANSFERASE"/>
    <property type="match status" value="1"/>
</dbReference>
<dbReference type="InterPro" id="IPR051161">
    <property type="entry name" value="Mannose-6P_isomerase_type2"/>
</dbReference>
<dbReference type="Pfam" id="PF22640">
    <property type="entry name" value="ManC_GMP_beta-helix"/>
    <property type="match status" value="1"/>
</dbReference>
<keyword evidence="11" id="KW-1185">Reference proteome</keyword>
<reference evidence="10 11" key="1">
    <citation type="submission" date="2015-11" db="EMBL/GenBank/DDBJ databases">
        <title>Description and complete genome sequence of a novel strain predominating in hypersaline microbial mats and representing a new family of the Bacteriodetes phylum.</title>
        <authorList>
            <person name="Spring S."/>
            <person name="Bunk B."/>
            <person name="Sproer C."/>
            <person name="Klenk H.-P."/>
        </authorList>
    </citation>
    <scope>NUCLEOTIDE SEQUENCE [LARGE SCALE GENOMIC DNA]</scope>
    <source>
        <strain evidence="10 11">L21-Spi-D4</strain>
    </source>
</reference>
<dbReference type="InterPro" id="IPR005835">
    <property type="entry name" value="NTP_transferase_dom"/>
</dbReference>
<comment type="catalytic activity">
    <reaction evidence="7">
        <text>alpha-D-mannose 1-phosphate + GTP + H(+) = GDP-alpha-D-mannose + diphosphate</text>
        <dbReference type="Rhea" id="RHEA:15229"/>
        <dbReference type="ChEBI" id="CHEBI:15378"/>
        <dbReference type="ChEBI" id="CHEBI:33019"/>
        <dbReference type="ChEBI" id="CHEBI:37565"/>
        <dbReference type="ChEBI" id="CHEBI:57527"/>
        <dbReference type="ChEBI" id="CHEBI:58409"/>
        <dbReference type="EC" id="2.7.7.13"/>
    </reaction>
</comment>
<evidence type="ECO:0000256" key="1">
    <source>
        <dbReference type="ARBA" id="ARBA00006115"/>
    </source>
</evidence>
<dbReference type="KEGG" id="blq:L21SP5_02453"/>
<dbReference type="Pfam" id="PF00483">
    <property type="entry name" value="NTP_transferase"/>
    <property type="match status" value="1"/>
</dbReference>
<protein>
    <recommendedName>
        <fullName evidence="2">mannose-1-phosphate guanylyltransferase</fullName>
        <ecNumber evidence="2">2.7.7.13</ecNumber>
    </recommendedName>
</protein>
<evidence type="ECO:0000256" key="5">
    <source>
        <dbReference type="ARBA" id="ARBA00022741"/>
    </source>
</evidence>
<dbReference type="EMBL" id="CP013118">
    <property type="protein sequence ID" value="ALO16080.1"/>
    <property type="molecule type" value="Genomic_DNA"/>
</dbReference>
<dbReference type="PANTHER" id="PTHR46390:SF1">
    <property type="entry name" value="MANNOSE-1-PHOSPHATE GUANYLYLTRANSFERASE"/>
    <property type="match status" value="1"/>
</dbReference>
<dbReference type="InterPro" id="IPR049577">
    <property type="entry name" value="GMPP_N"/>
</dbReference>
<evidence type="ECO:0000256" key="7">
    <source>
        <dbReference type="ARBA" id="ARBA00047343"/>
    </source>
</evidence>
<evidence type="ECO:0000313" key="11">
    <source>
        <dbReference type="Proteomes" id="UP000064893"/>
    </source>
</evidence>